<keyword evidence="1" id="KW-0472">Membrane</keyword>
<evidence type="ECO:0000256" key="1">
    <source>
        <dbReference type="SAM" id="Phobius"/>
    </source>
</evidence>
<keyword evidence="3" id="KW-1185">Reference proteome</keyword>
<gene>
    <name evidence="2" type="ORF">GR702_01405</name>
</gene>
<comment type="caution">
    <text evidence="2">The sequence shown here is derived from an EMBL/GenBank/DDBJ whole genome shotgun (WGS) entry which is preliminary data.</text>
</comment>
<feature type="transmembrane region" description="Helical" evidence="1">
    <location>
        <begin position="20"/>
        <end position="46"/>
    </location>
</feature>
<keyword evidence="1" id="KW-0812">Transmembrane</keyword>
<evidence type="ECO:0000313" key="3">
    <source>
        <dbReference type="Proteomes" id="UP000465810"/>
    </source>
</evidence>
<protein>
    <submittedName>
        <fullName evidence="2">Uncharacterized protein</fullName>
    </submittedName>
</protein>
<dbReference type="Proteomes" id="UP000465810">
    <property type="component" value="Unassembled WGS sequence"/>
</dbReference>
<keyword evidence="1" id="KW-1133">Transmembrane helix</keyword>
<dbReference type="EMBL" id="WVTD01000001">
    <property type="protein sequence ID" value="MYL96431.1"/>
    <property type="molecule type" value="Genomic_DNA"/>
</dbReference>
<sequence length="65" mass="7162">MKAALDHLPDGLKVAFDALSFTALLGSLISVLPAVASLLTILWTAIRIYETETVQRLVRRREPEA</sequence>
<organism evidence="2 3">
    <name type="scientific">Novosphingobium silvae</name>
    <dbReference type="NCBI Taxonomy" id="2692619"/>
    <lineage>
        <taxon>Bacteria</taxon>
        <taxon>Pseudomonadati</taxon>
        <taxon>Pseudomonadota</taxon>
        <taxon>Alphaproteobacteria</taxon>
        <taxon>Sphingomonadales</taxon>
        <taxon>Sphingomonadaceae</taxon>
        <taxon>Novosphingobium</taxon>
    </lineage>
</organism>
<evidence type="ECO:0000313" key="2">
    <source>
        <dbReference type="EMBL" id="MYL96431.1"/>
    </source>
</evidence>
<dbReference type="AlphaFoldDB" id="A0A7X4GD74"/>
<name>A0A7X4GD74_9SPHN</name>
<reference evidence="2 3" key="1">
    <citation type="submission" date="2019-12" db="EMBL/GenBank/DDBJ databases">
        <authorList>
            <person name="Feng G."/>
            <person name="Zhu H."/>
        </authorList>
    </citation>
    <scope>NUCLEOTIDE SEQUENCE [LARGE SCALE GENOMIC DNA]</scope>
    <source>
        <strain evidence="2 3">FGD1</strain>
    </source>
</reference>
<proteinExistence type="predicted"/>
<dbReference type="RefSeq" id="WP_202408025.1">
    <property type="nucleotide sequence ID" value="NZ_WVTD01000001.1"/>
</dbReference>
<accession>A0A7X4GD74</accession>